<reference evidence="1 2" key="1">
    <citation type="journal article" date="2019" name="Commun. Biol.">
        <title>The bagworm genome reveals a unique fibroin gene that provides high tensile strength.</title>
        <authorList>
            <person name="Kono N."/>
            <person name="Nakamura H."/>
            <person name="Ohtoshi R."/>
            <person name="Tomita M."/>
            <person name="Numata K."/>
            <person name="Arakawa K."/>
        </authorList>
    </citation>
    <scope>NUCLEOTIDE SEQUENCE [LARGE SCALE GENOMIC DNA]</scope>
</reference>
<proteinExistence type="predicted"/>
<dbReference type="OrthoDB" id="10063284at2759"/>
<name>A0A4C1XNR2_EUMVA</name>
<evidence type="ECO:0000313" key="2">
    <source>
        <dbReference type="Proteomes" id="UP000299102"/>
    </source>
</evidence>
<evidence type="ECO:0008006" key="3">
    <source>
        <dbReference type="Google" id="ProtNLM"/>
    </source>
</evidence>
<accession>A0A4C1XNR2</accession>
<gene>
    <name evidence="1" type="ORF">EVAR_39559_1</name>
</gene>
<dbReference type="PANTHER" id="PTHR45749">
    <property type="match status" value="1"/>
</dbReference>
<organism evidence="1 2">
    <name type="scientific">Eumeta variegata</name>
    <name type="common">Bagworm moth</name>
    <name type="synonym">Eumeta japonica</name>
    <dbReference type="NCBI Taxonomy" id="151549"/>
    <lineage>
        <taxon>Eukaryota</taxon>
        <taxon>Metazoa</taxon>
        <taxon>Ecdysozoa</taxon>
        <taxon>Arthropoda</taxon>
        <taxon>Hexapoda</taxon>
        <taxon>Insecta</taxon>
        <taxon>Pterygota</taxon>
        <taxon>Neoptera</taxon>
        <taxon>Endopterygota</taxon>
        <taxon>Lepidoptera</taxon>
        <taxon>Glossata</taxon>
        <taxon>Ditrysia</taxon>
        <taxon>Tineoidea</taxon>
        <taxon>Psychidae</taxon>
        <taxon>Oiketicinae</taxon>
        <taxon>Eumeta</taxon>
    </lineage>
</organism>
<dbReference type="Proteomes" id="UP000299102">
    <property type="component" value="Unassembled WGS sequence"/>
</dbReference>
<dbReference type="STRING" id="151549.A0A4C1XNR2"/>
<protein>
    <recommendedName>
        <fullName evidence="3">Zinc finger MYM-type protein 1</fullName>
    </recommendedName>
</protein>
<sequence>MIVSKLKADRLDIMNCRGQAYDNAATMAGCHTGMQQRIKDINPYAEFIPCSNYSLHLVCLHTAAAEGAANFRSAPGGENLRYPTGWRVKFVWGYRFFKELENWNHSYSS</sequence>
<comment type="caution">
    <text evidence="1">The sequence shown here is derived from an EMBL/GenBank/DDBJ whole genome shotgun (WGS) entry which is preliminary data.</text>
</comment>
<dbReference type="EMBL" id="BGZK01000882">
    <property type="protein sequence ID" value="GBP63897.1"/>
    <property type="molecule type" value="Genomic_DNA"/>
</dbReference>
<dbReference type="AlphaFoldDB" id="A0A4C1XNR2"/>
<keyword evidence="2" id="KW-1185">Reference proteome</keyword>
<evidence type="ECO:0000313" key="1">
    <source>
        <dbReference type="EMBL" id="GBP63897.1"/>
    </source>
</evidence>
<dbReference type="PANTHER" id="PTHR45749:SF21">
    <property type="entry name" value="DUF4371 DOMAIN-CONTAINING PROTEIN"/>
    <property type="match status" value="1"/>
</dbReference>